<evidence type="ECO:0000259" key="3">
    <source>
        <dbReference type="Pfam" id="PF14104"/>
    </source>
</evidence>
<dbReference type="OrthoDB" id="975613at2"/>
<dbReference type="PANTHER" id="PTHR34614:SF2">
    <property type="entry name" value="TRANSPOSASE IS4-LIKE DOMAIN-CONTAINING PROTEIN"/>
    <property type="match status" value="1"/>
</dbReference>
<reference evidence="5 7" key="1">
    <citation type="submission" date="2018-09" db="EMBL/GenBank/DDBJ databases">
        <title>Comparative Genomics of Wolbachia-Cardinium Dual Endosymbiosis in a Plant-Parasitic Nematode.</title>
        <authorList>
            <person name="Brown A.M.V."/>
            <person name="Wasala S.K."/>
            <person name="Howe D.K."/>
            <person name="Peetz A.B."/>
            <person name="Zasada I.A."/>
            <person name="Denver D.R."/>
        </authorList>
    </citation>
    <scope>NUCLEOTIDE SEQUENCE [LARGE SCALE GENOMIC DNA]</scope>
    <source>
        <strain evidence="5 7">Pp_1</strain>
    </source>
</reference>
<organism evidence="5 7">
    <name type="scientific">Candidatus Cardinium hertigii</name>
    <dbReference type="NCBI Taxonomy" id="247481"/>
    <lineage>
        <taxon>Bacteria</taxon>
        <taxon>Pseudomonadati</taxon>
        <taxon>Bacteroidota</taxon>
        <taxon>Cytophagia</taxon>
        <taxon>Cytophagales</taxon>
        <taxon>Amoebophilaceae</taxon>
        <taxon>Candidatus Cardinium</taxon>
    </lineage>
</organism>
<evidence type="ECO:0000313" key="4">
    <source>
        <dbReference type="EMBL" id="ROT47194.1"/>
    </source>
</evidence>
<dbReference type="NCBIfam" id="NF033559">
    <property type="entry name" value="transpos_IS1634"/>
    <property type="match status" value="1"/>
</dbReference>
<dbReference type="SUPFAM" id="SSF53098">
    <property type="entry name" value="Ribonuclease H-like"/>
    <property type="match status" value="1"/>
</dbReference>
<dbReference type="Proteomes" id="UP000270927">
    <property type="component" value="Unassembled WGS sequence"/>
</dbReference>
<dbReference type="InterPro" id="IPR047654">
    <property type="entry name" value="IS1634_transpos"/>
</dbReference>
<dbReference type="InterPro" id="IPR025457">
    <property type="entry name" value="DUF4277"/>
</dbReference>
<dbReference type="RefSeq" id="WP_123662577.1">
    <property type="nucleotide sequence ID" value="NZ_RARA01000021.1"/>
</dbReference>
<feature type="domain" description="DUF4277" evidence="3">
    <location>
        <begin position="12"/>
        <end position="117"/>
    </location>
</feature>
<keyword evidence="1" id="KW-0472">Membrane</keyword>
<protein>
    <submittedName>
        <fullName evidence="5">IS1634 family transposase</fullName>
    </submittedName>
</protein>
<dbReference type="InterPro" id="IPR002559">
    <property type="entry name" value="Transposase_11"/>
</dbReference>
<evidence type="ECO:0000313" key="6">
    <source>
        <dbReference type="EMBL" id="ROT47552.1"/>
    </source>
</evidence>
<dbReference type="GO" id="GO:0003677">
    <property type="term" value="F:DNA binding"/>
    <property type="evidence" value="ECO:0007669"/>
    <property type="project" value="InterPro"/>
</dbReference>
<dbReference type="PANTHER" id="PTHR34614">
    <property type="match status" value="1"/>
</dbReference>
<dbReference type="EMBL" id="RARA01000025">
    <property type="protein sequence ID" value="ROT47202.1"/>
    <property type="molecule type" value="Genomic_DNA"/>
</dbReference>
<feature type="domain" description="Transposase IS4-like" evidence="2">
    <location>
        <begin position="176"/>
        <end position="479"/>
    </location>
</feature>
<dbReference type="EMBL" id="RARA01000025">
    <property type="protein sequence ID" value="ROT47194.1"/>
    <property type="molecule type" value="Genomic_DNA"/>
</dbReference>
<keyword evidence="1" id="KW-0812">Transmembrane</keyword>
<proteinExistence type="predicted"/>
<comment type="caution">
    <text evidence="5">The sequence shown here is derived from an EMBL/GenBank/DDBJ whole genome shotgun (WGS) entry which is preliminary data.</text>
</comment>
<evidence type="ECO:0000313" key="7">
    <source>
        <dbReference type="Proteomes" id="UP000270927"/>
    </source>
</evidence>
<keyword evidence="1" id="KW-1133">Transmembrane helix</keyword>
<gene>
    <name evidence="6" type="ORF">EDM02_01760</name>
    <name evidence="4" type="ORF">EDM02_03465</name>
    <name evidence="5" type="ORF">EDM02_03525</name>
</gene>
<dbReference type="InterPro" id="IPR012337">
    <property type="entry name" value="RNaseH-like_sf"/>
</dbReference>
<evidence type="ECO:0000259" key="2">
    <source>
        <dbReference type="Pfam" id="PF01609"/>
    </source>
</evidence>
<keyword evidence="7" id="KW-1185">Reference proteome</keyword>
<evidence type="ECO:0000313" key="5">
    <source>
        <dbReference type="EMBL" id="ROT47202.1"/>
    </source>
</evidence>
<dbReference type="AlphaFoldDB" id="A0A3N2QC88"/>
<dbReference type="EMBL" id="RARA01000021">
    <property type="protein sequence ID" value="ROT47552.1"/>
    <property type="molecule type" value="Genomic_DNA"/>
</dbReference>
<accession>A0A3N2QC88</accession>
<dbReference type="Pfam" id="PF14104">
    <property type="entry name" value="DUF4277"/>
    <property type="match status" value="1"/>
</dbReference>
<dbReference type="Pfam" id="PF01609">
    <property type="entry name" value="DDE_Tnp_1"/>
    <property type="match status" value="1"/>
</dbReference>
<dbReference type="GO" id="GO:0006313">
    <property type="term" value="P:DNA transposition"/>
    <property type="evidence" value="ECO:0007669"/>
    <property type="project" value="InterPro"/>
</dbReference>
<sequence>MQIHPSNILGSKILDHLGLVAATIDQLGIAHAIDKRLPLTKGSKTTHSQRVIAMILNGLGFIDHRLYLFPKFIENKPISKLFGNQVKADDFNDDALGRCLDAIHDYGETKFFSEIALTIALQHNILGKSAHLDTTTLTLYGDYACAETDEVDEVKNSTAVAETNRLTLPKLARPAHGYAKNKRFDLKQMTLLLATSGAAHFPIWMEAHAGNAADKTTLEAAATRMQNFCKALESTPSFLYVGDSAMYANCVKYGQNLLWLSRVPDNIKVAKTLLTKQTIDWIELDKGYKYIVVNQIYQGIAQRWALIYSKEAYDKEVVTLEKKIEKEASETNKLLWHLGNQLFGCLQDLDKEILQINKKLHYHKISYTAATIPTYLRKGRPKKDNKPDKIEYKAHTVLLRDEEKIEHATLSKGRFILATNQLDEIALKDSEILSTYKEQSGTESGFKFIKDNSFEVDSIFLKKPGRISALMVVMTLCLMVYSFAQYDLRKQLEATNTTILSQSGYATKKPTMKWIYKLFHGVHLLKIKIGEQYHEIVLNMNDILKKIVQHFGPMACRIYDIEYENI</sequence>
<name>A0A3N2QC88_9BACT</name>
<dbReference type="GO" id="GO:0004803">
    <property type="term" value="F:transposase activity"/>
    <property type="evidence" value="ECO:0007669"/>
    <property type="project" value="InterPro"/>
</dbReference>
<feature type="transmembrane region" description="Helical" evidence="1">
    <location>
        <begin position="467"/>
        <end position="484"/>
    </location>
</feature>
<evidence type="ECO:0000256" key="1">
    <source>
        <dbReference type="SAM" id="Phobius"/>
    </source>
</evidence>